<sequence>MLKLGQLNNANKNWCTCKSSDRQSHKARIHQFK</sequence>
<accession>A0A2P5EED8</accession>
<dbReference type="EMBL" id="JXTC01000170">
    <property type="protein sequence ID" value="PON83905.1"/>
    <property type="molecule type" value="Genomic_DNA"/>
</dbReference>
<organism evidence="1 2">
    <name type="scientific">Trema orientale</name>
    <name type="common">Charcoal tree</name>
    <name type="synonym">Celtis orientalis</name>
    <dbReference type="NCBI Taxonomy" id="63057"/>
    <lineage>
        <taxon>Eukaryota</taxon>
        <taxon>Viridiplantae</taxon>
        <taxon>Streptophyta</taxon>
        <taxon>Embryophyta</taxon>
        <taxon>Tracheophyta</taxon>
        <taxon>Spermatophyta</taxon>
        <taxon>Magnoliopsida</taxon>
        <taxon>eudicotyledons</taxon>
        <taxon>Gunneridae</taxon>
        <taxon>Pentapetalae</taxon>
        <taxon>rosids</taxon>
        <taxon>fabids</taxon>
        <taxon>Rosales</taxon>
        <taxon>Cannabaceae</taxon>
        <taxon>Trema</taxon>
    </lineage>
</organism>
<gene>
    <name evidence="1" type="ORF">TorRG33x02_201990</name>
</gene>
<name>A0A2P5EED8_TREOI</name>
<reference evidence="2" key="1">
    <citation type="submission" date="2016-06" db="EMBL/GenBank/DDBJ databases">
        <title>Parallel loss of symbiosis genes in relatives of nitrogen-fixing non-legume Parasponia.</title>
        <authorList>
            <person name="Van Velzen R."/>
            <person name="Holmer R."/>
            <person name="Bu F."/>
            <person name="Rutten L."/>
            <person name="Van Zeijl A."/>
            <person name="Liu W."/>
            <person name="Santuari L."/>
            <person name="Cao Q."/>
            <person name="Sharma T."/>
            <person name="Shen D."/>
            <person name="Roswanjaya Y."/>
            <person name="Wardhani T."/>
            <person name="Kalhor M.S."/>
            <person name="Jansen J."/>
            <person name="Van den Hoogen J."/>
            <person name="Gungor B."/>
            <person name="Hartog M."/>
            <person name="Hontelez J."/>
            <person name="Verver J."/>
            <person name="Yang W.-C."/>
            <person name="Schijlen E."/>
            <person name="Repin R."/>
            <person name="Schilthuizen M."/>
            <person name="Schranz E."/>
            <person name="Heidstra R."/>
            <person name="Miyata K."/>
            <person name="Fedorova E."/>
            <person name="Kohlen W."/>
            <person name="Bisseling T."/>
            <person name="Smit S."/>
            <person name="Geurts R."/>
        </authorList>
    </citation>
    <scope>NUCLEOTIDE SEQUENCE [LARGE SCALE GENOMIC DNA]</scope>
    <source>
        <strain evidence="2">cv. RG33-2</strain>
    </source>
</reference>
<dbReference type="Proteomes" id="UP000237000">
    <property type="component" value="Unassembled WGS sequence"/>
</dbReference>
<comment type="caution">
    <text evidence="1">The sequence shown here is derived from an EMBL/GenBank/DDBJ whole genome shotgun (WGS) entry which is preliminary data.</text>
</comment>
<evidence type="ECO:0000313" key="2">
    <source>
        <dbReference type="Proteomes" id="UP000237000"/>
    </source>
</evidence>
<dbReference type="AlphaFoldDB" id="A0A2P5EED8"/>
<evidence type="ECO:0000313" key="1">
    <source>
        <dbReference type="EMBL" id="PON83905.1"/>
    </source>
</evidence>
<dbReference type="InParanoid" id="A0A2P5EED8"/>
<keyword evidence="2" id="KW-1185">Reference proteome</keyword>
<protein>
    <submittedName>
        <fullName evidence="1">Uncharacterized protein</fullName>
    </submittedName>
</protein>
<proteinExistence type="predicted"/>